<dbReference type="Proteomes" id="UP001461498">
    <property type="component" value="Unassembled WGS sequence"/>
</dbReference>
<organism evidence="9 10">
    <name type="scientific">Rhynocoris fuscipes</name>
    <dbReference type="NCBI Taxonomy" id="488301"/>
    <lineage>
        <taxon>Eukaryota</taxon>
        <taxon>Metazoa</taxon>
        <taxon>Ecdysozoa</taxon>
        <taxon>Arthropoda</taxon>
        <taxon>Hexapoda</taxon>
        <taxon>Insecta</taxon>
        <taxon>Pterygota</taxon>
        <taxon>Neoptera</taxon>
        <taxon>Paraneoptera</taxon>
        <taxon>Hemiptera</taxon>
        <taxon>Heteroptera</taxon>
        <taxon>Panheteroptera</taxon>
        <taxon>Cimicomorpha</taxon>
        <taxon>Reduviidae</taxon>
        <taxon>Harpactorinae</taxon>
        <taxon>Harpactorini</taxon>
        <taxon>Rhynocoris</taxon>
    </lineage>
</organism>
<dbReference type="InterPro" id="IPR003726">
    <property type="entry name" value="HCY_dom"/>
</dbReference>
<comment type="pathway">
    <text evidence="5">Amino-acid biosynthesis; L-methionine biosynthesis via de novo pathway.</text>
</comment>
<evidence type="ECO:0000256" key="5">
    <source>
        <dbReference type="ARBA" id="ARBA00034478"/>
    </source>
</evidence>
<dbReference type="PANTHER" id="PTHR46015">
    <property type="entry name" value="ZGC:172121"/>
    <property type="match status" value="1"/>
</dbReference>
<dbReference type="GO" id="GO:0032259">
    <property type="term" value="P:methylation"/>
    <property type="evidence" value="ECO:0007669"/>
    <property type="project" value="UniProtKB-KW"/>
</dbReference>
<proteinExistence type="predicted"/>
<keyword evidence="4 6" id="KW-0862">Zinc</keyword>
<evidence type="ECO:0000256" key="1">
    <source>
        <dbReference type="ARBA" id="ARBA00022603"/>
    </source>
</evidence>
<dbReference type="InterPro" id="IPR051486">
    <property type="entry name" value="Hcy_S-methyltransferase"/>
</dbReference>
<dbReference type="SUPFAM" id="SSF82282">
    <property type="entry name" value="Homocysteine S-methyltransferase"/>
    <property type="match status" value="1"/>
</dbReference>
<reference evidence="9 10" key="1">
    <citation type="submission" date="2022-12" db="EMBL/GenBank/DDBJ databases">
        <title>Chromosome-level genome assembly of true bugs.</title>
        <authorList>
            <person name="Ma L."/>
            <person name="Li H."/>
        </authorList>
    </citation>
    <scope>NUCLEOTIDE SEQUENCE [LARGE SCALE GENOMIC DNA]</scope>
    <source>
        <strain evidence="9">Lab_2022b</strain>
    </source>
</reference>
<gene>
    <name evidence="9" type="ORF">O3M35_005238</name>
</gene>
<evidence type="ECO:0000259" key="8">
    <source>
        <dbReference type="PROSITE" id="PS50970"/>
    </source>
</evidence>
<comment type="caution">
    <text evidence="9">The sequence shown here is derived from an EMBL/GenBank/DDBJ whole genome shotgun (WGS) entry which is preliminary data.</text>
</comment>
<dbReference type="GO" id="GO:0008898">
    <property type="term" value="F:S-adenosylmethionine-homocysteine S-methyltransferase activity"/>
    <property type="evidence" value="ECO:0007669"/>
    <property type="project" value="TreeGrafter"/>
</dbReference>
<evidence type="ECO:0000256" key="4">
    <source>
        <dbReference type="ARBA" id="ARBA00022833"/>
    </source>
</evidence>
<sequence>MDSVILMEGSFGTQLEKYVGKVDGDPLWSAKFLVTEPEKCIAAHRDLVKAGTQILTTGSYQASIEGYAKYMRLDKNQALSAIKNSVKFAKEAIKREEKESGIKRCIKVAGSVGPYGAYLHDGSDYTGSYFNKITKQELIDWHRPRFEALIEEGVDLLGFETIPAMIEAEALITLLKEFPTQKAWISFSCKDNQSISSGESFYDTALKCWELGKEQLIAIGVNCLHPALVVQLFKEIRINHPEIPLIAYPNSGEHYDLNEGRWIDHSTRLPLTSYTKEWLDLGVKYIGGCCRTNDIDVKQFSKEIEKWKTSQEVR</sequence>
<name>A0AAW1DHZ5_9HEMI</name>
<dbReference type="GO" id="GO:0008270">
    <property type="term" value="F:zinc ion binding"/>
    <property type="evidence" value="ECO:0007669"/>
    <property type="project" value="InterPro"/>
</dbReference>
<feature type="binding site" evidence="6 7">
    <location>
        <position position="223"/>
    </location>
    <ligand>
        <name>Zn(2+)</name>
        <dbReference type="ChEBI" id="CHEBI:29105"/>
    </ligand>
</feature>
<evidence type="ECO:0000313" key="9">
    <source>
        <dbReference type="EMBL" id="KAK9510451.1"/>
    </source>
</evidence>
<keyword evidence="10" id="KW-1185">Reference proteome</keyword>
<dbReference type="Gene3D" id="3.20.20.330">
    <property type="entry name" value="Homocysteine-binding-like domain"/>
    <property type="match status" value="1"/>
</dbReference>
<dbReference type="NCBIfam" id="NF007020">
    <property type="entry name" value="PRK09485.1"/>
    <property type="match status" value="1"/>
</dbReference>
<dbReference type="EMBL" id="JAPXFL010000002">
    <property type="protein sequence ID" value="KAK9510451.1"/>
    <property type="molecule type" value="Genomic_DNA"/>
</dbReference>
<evidence type="ECO:0000256" key="7">
    <source>
        <dbReference type="PROSITE-ProRule" id="PRU00333"/>
    </source>
</evidence>
<accession>A0AAW1DHZ5</accession>
<dbReference type="Pfam" id="PF02574">
    <property type="entry name" value="S-methyl_trans"/>
    <property type="match status" value="1"/>
</dbReference>
<feature type="binding site" evidence="6 7">
    <location>
        <position position="290"/>
    </location>
    <ligand>
        <name>Zn(2+)</name>
        <dbReference type="ChEBI" id="CHEBI:29105"/>
    </ligand>
</feature>
<dbReference type="GO" id="GO:0009086">
    <property type="term" value="P:methionine biosynthetic process"/>
    <property type="evidence" value="ECO:0007669"/>
    <property type="project" value="InterPro"/>
</dbReference>
<keyword evidence="3 6" id="KW-0479">Metal-binding</keyword>
<protein>
    <recommendedName>
        <fullName evidence="8">Hcy-binding domain-containing protein</fullName>
    </recommendedName>
</protein>
<keyword evidence="2 7" id="KW-0808">Transferase</keyword>
<dbReference type="PIRSF" id="PIRSF037505">
    <property type="entry name" value="Betaine_HMT"/>
    <property type="match status" value="1"/>
</dbReference>
<evidence type="ECO:0000256" key="6">
    <source>
        <dbReference type="PIRSR" id="PIRSR037505-2"/>
    </source>
</evidence>
<comment type="cofactor">
    <cofactor evidence="6">
        <name>Zn(2+)</name>
        <dbReference type="ChEBI" id="CHEBI:29105"/>
    </cofactor>
    <text evidence="6">Binds 1 zinc ion per subunit.</text>
</comment>
<dbReference type="PANTHER" id="PTHR46015:SF1">
    <property type="entry name" value="HOMOCYSTEINE S-METHYLTRANSFERASE-LIKE ISOFORM 1"/>
    <property type="match status" value="1"/>
</dbReference>
<evidence type="ECO:0000256" key="2">
    <source>
        <dbReference type="ARBA" id="ARBA00022679"/>
    </source>
</evidence>
<dbReference type="InterPro" id="IPR036589">
    <property type="entry name" value="HCY_dom_sf"/>
</dbReference>
<dbReference type="GO" id="GO:0033528">
    <property type="term" value="P:S-methylmethionine cycle"/>
    <property type="evidence" value="ECO:0007669"/>
    <property type="project" value="TreeGrafter"/>
</dbReference>
<feature type="domain" description="Hcy-binding" evidence="8">
    <location>
        <begin position="1"/>
        <end position="304"/>
    </location>
</feature>
<dbReference type="FunFam" id="3.20.20.330:FF:000002">
    <property type="entry name" value="Homocysteine S-methyltransferase"/>
    <property type="match status" value="1"/>
</dbReference>
<evidence type="ECO:0000256" key="3">
    <source>
        <dbReference type="ARBA" id="ARBA00022723"/>
    </source>
</evidence>
<dbReference type="AlphaFoldDB" id="A0AAW1DHZ5"/>
<feature type="binding site" evidence="6 7">
    <location>
        <position position="289"/>
    </location>
    <ligand>
        <name>Zn(2+)</name>
        <dbReference type="ChEBI" id="CHEBI:29105"/>
    </ligand>
</feature>
<keyword evidence="1 7" id="KW-0489">Methyltransferase</keyword>
<dbReference type="PROSITE" id="PS50970">
    <property type="entry name" value="HCY"/>
    <property type="match status" value="1"/>
</dbReference>
<dbReference type="InterPro" id="IPR017226">
    <property type="entry name" value="BHMT-like"/>
</dbReference>
<evidence type="ECO:0000313" key="10">
    <source>
        <dbReference type="Proteomes" id="UP001461498"/>
    </source>
</evidence>